<dbReference type="GO" id="GO:0016887">
    <property type="term" value="F:ATP hydrolysis activity"/>
    <property type="evidence" value="ECO:0007669"/>
    <property type="project" value="InterPro"/>
</dbReference>
<dbReference type="FunFam" id="3.40.50.300:FF:000134">
    <property type="entry name" value="Iron-enterobactin ABC transporter ATP-binding protein"/>
    <property type="match status" value="1"/>
</dbReference>
<organism evidence="6">
    <name type="scientific">Akkermansia muciniphila</name>
    <dbReference type="NCBI Taxonomy" id="239935"/>
    <lineage>
        <taxon>Bacteria</taxon>
        <taxon>Pseudomonadati</taxon>
        <taxon>Verrucomicrobiota</taxon>
        <taxon>Verrucomicrobiia</taxon>
        <taxon>Verrucomicrobiales</taxon>
        <taxon>Akkermansiaceae</taxon>
        <taxon>Akkermansia</taxon>
    </lineage>
</organism>
<evidence type="ECO:0000256" key="4">
    <source>
        <dbReference type="ARBA" id="ARBA00022840"/>
    </source>
</evidence>
<evidence type="ECO:0000256" key="2">
    <source>
        <dbReference type="ARBA" id="ARBA00022448"/>
    </source>
</evidence>
<keyword evidence="2" id="KW-0813">Transport</keyword>
<dbReference type="AlphaFoldDB" id="A0A6N2RNP5"/>
<dbReference type="PANTHER" id="PTHR42734">
    <property type="entry name" value="METAL TRANSPORT SYSTEM ATP-BINDING PROTEIN TM_0124-RELATED"/>
    <property type="match status" value="1"/>
</dbReference>
<sequence>MEINSPAPHCAQDHICWGAHASHPDRHRLEVRNLSVYYGSLLALDGISFSITCGHTLALMGPNGAGKSTLIKALAGLLRPDSGEILWNGSPLHDTPGEIAYLPQRSDVDWSFPITVRALVEMGRYPSLGLWKKFGRHDRDIVEKSLHALGMESLADRQISELSGGQQQRAFLARALAQEAHVLLLDEPFTGLDAPACQSLGRLLDSLAAEGRLVIASHHDLNTAADIFDTILLMNRELVAFGPPGEVLAPSRIRETYGMEPQPETQVS</sequence>
<evidence type="ECO:0000313" key="6">
    <source>
        <dbReference type="EMBL" id="VYS82512.1"/>
    </source>
</evidence>
<dbReference type="PROSITE" id="PS50893">
    <property type="entry name" value="ABC_TRANSPORTER_2"/>
    <property type="match status" value="1"/>
</dbReference>
<dbReference type="InterPro" id="IPR017871">
    <property type="entry name" value="ABC_transporter-like_CS"/>
</dbReference>
<evidence type="ECO:0000259" key="5">
    <source>
        <dbReference type="PROSITE" id="PS50893"/>
    </source>
</evidence>
<evidence type="ECO:0000256" key="1">
    <source>
        <dbReference type="ARBA" id="ARBA00005417"/>
    </source>
</evidence>
<dbReference type="CDD" id="cd03235">
    <property type="entry name" value="ABC_Metallic_Cations"/>
    <property type="match status" value="1"/>
</dbReference>
<dbReference type="PROSITE" id="PS00211">
    <property type="entry name" value="ABC_TRANSPORTER_1"/>
    <property type="match status" value="1"/>
</dbReference>
<dbReference type="RefSeq" id="WP_218957705.1">
    <property type="nucleotide sequence ID" value="NZ_CACRSS010000002.1"/>
</dbReference>
<dbReference type="InterPro" id="IPR003439">
    <property type="entry name" value="ABC_transporter-like_ATP-bd"/>
</dbReference>
<dbReference type="SMART" id="SM00382">
    <property type="entry name" value="AAA"/>
    <property type="match status" value="1"/>
</dbReference>
<dbReference type="InterPro" id="IPR003593">
    <property type="entry name" value="AAA+_ATPase"/>
</dbReference>
<name>A0A6N2RNP5_9BACT</name>
<dbReference type="Gene3D" id="3.40.50.300">
    <property type="entry name" value="P-loop containing nucleotide triphosphate hydrolases"/>
    <property type="match status" value="1"/>
</dbReference>
<dbReference type="InterPro" id="IPR027417">
    <property type="entry name" value="P-loop_NTPase"/>
</dbReference>
<evidence type="ECO:0000256" key="3">
    <source>
        <dbReference type="ARBA" id="ARBA00022741"/>
    </source>
</evidence>
<protein>
    <submittedName>
        <fullName evidence="6">Putative siderophore transport system ATP-binding protein YusV</fullName>
    </submittedName>
</protein>
<dbReference type="EMBL" id="CACRSS010000002">
    <property type="protein sequence ID" value="VYS82512.1"/>
    <property type="molecule type" value="Genomic_DNA"/>
</dbReference>
<proteinExistence type="inferred from homology"/>
<feature type="domain" description="ABC transporter" evidence="5">
    <location>
        <begin position="29"/>
        <end position="261"/>
    </location>
</feature>
<gene>
    <name evidence="6" type="primary">yusV</name>
    <name evidence="6" type="ORF">AMLFYP55_01727</name>
</gene>
<dbReference type="GO" id="GO:0005524">
    <property type="term" value="F:ATP binding"/>
    <property type="evidence" value="ECO:0007669"/>
    <property type="project" value="UniProtKB-KW"/>
</dbReference>
<reference evidence="6" key="1">
    <citation type="submission" date="2019-11" db="EMBL/GenBank/DDBJ databases">
        <authorList>
            <person name="Feng L."/>
        </authorList>
    </citation>
    <scope>NUCLEOTIDE SEQUENCE</scope>
    <source>
        <strain evidence="6">AMuciniphilaLFYP55</strain>
    </source>
</reference>
<keyword evidence="3" id="KW-0547">Nucleotide-binding</keyword>
<keyword evidence="4 6" id="KW-0067">ATP-binding</keyword>
<accession>A0A6N2RNP5</accession>
<dbReference type="PANTHER" id="PTHR42734:SF5">
    <property type="entry name" value="IRON TRANSPORT SYSTEM ATP-BINDING PROTEIN HI_0361-RELATED"/>
    <property type="match status" value="1"/>
</dbReference>
<comment type="similarity">
    <text evidence="1">Belongs to the ABC transporter superfamily.</text>
</comment>
<dbReference type="GeneID" id="84023593"/>
<dbReference type="Pfam" id="PF00005">
    <property type="entry name" value="ABC_tran"/>
    <property type="match status" value="1"/>
</dbReference>
<dbReference type="SUPFAM" id="SSF52540">
    <property type="entry name" value="P-loop containing nucleoside triphosphate hydrolases"/>
    <property type="match status" value="1"/>
</dbReference>
<dbReference type="InterPro" id="IPR050153">
    <property type="entry name" value="Metal_Ion_Import_ABC"/>
</dbReference>